<keyword evidence="2" id="KW-1185">Reference proteome</keyword>
<reference evidence="1 2" key="1">
    <citation type="journal article" date="2013" name="Stand. Genomic Sci.">
        <title>Genomic Encyclopedia of Type Strains, Phase I: The one thousand microbial genomes (KMG-I) project.</title>
        <authorList>
            <person name="Kyrpides N.C."/>
            <person name="Woyke T."/>
            <person name="Eisen J.A."/>
            <person name="Garrity G."/>
            <person name="Lilburn T.G."/>
            <person name="Beck B.J."/>
            <person name="Whitman W.B."/>
            <person name="Hugenholtz P."/>
            <person name="Klenk H.P."/>
        </authorList>
    </citation>
    <scope>NUCLEOTIDE SEQUENCE [LARGE SCALE GENOMIC DNA]</scope>
    <source>
        <strain evidence="1 2">DSM 13484</strain>
    </source>
</reference>
<dbReference type="RefSeq" id="WP_145710307.1">
    <property type="nucleotide sequence ID" value="NZ_BAAAFY010000001.1"/>
</dbReference>
<comment type="caution">
    <text evidence="1">The sequence shown here is derived from an EMBL/GenBank/DDBJ whole genome shotgun (WGS) entry which is preliminary data.</text>
</comment>
<proteinExistence type="predicted"/>
<evidence type="ECO:0000313" key="1">
    <source>
        <dbReference type="EMBL" id="TWI91143.1"/>
    </source>
</evidence>
<dbReference type="Proteomes" id="UP000316778">
    <property type="component" value="Unassembled WGS sequence"/>
</dbReference>
<sequence length="126" mass="14147">MKQQNVQTKKKGGRPQKAVKKDQLLALKCSLYERRVIEVRAKSANLSVSEYLCEIGQTGKIDRREKALPKEVLELTGTLNHVAANLNQIAKKRNGNEELSPLERANLKVQSGDLKALASQIKSYYQ</sequence>
<dbReference type="OrthoDB" id="3268254at2"/>
<dbReference type="InterPro" id="IPR053842">
    <property type="entry name" value="NikA-like"/>
</dbReference>
<protein>
    <recommendedName>
        <fullName evidence="3">Mobilization protein MobC</fullName>
    </recommendedName>
</protein>
<gene>
    <name evidence="1" type="ORF">LX66_0505</name>
</gene>
<dbReference type="AlphaFoldDB" id="A0A562TCP1"/>
<evidence type="ECO:0000313" key="2">
    <source>
        <dbReference type="Proteomes" id="UP000316778"/>
    </source>
</evidence>
<accession>A0A562TCP1</accession>
<dbReference type="EMBL" id="VLLG01000002">
    <property type="protein sequence ID" value="TWI91143.1"/>
    <property type="molecule type" value="Genomic_DNA"/>
</dbReference>
<organism evidence="1 2">
    <name type="scientific">Chitinophaga japonensis</name>
    <name type="common">Flexibacter japonensis</name>
    <dbReference type="NCBI Taxonomy" id="104662"/>
    <lineage>
        <taxon>Bacteria</taxon>
        <taxon>Pseudomonadati</taxon>
        <taxon>Bacteroidota</taxon>
        <taxon>Chitinophagia</taxon>
        <taxon>Chitinophagales</taxon>
        <taxon>Chitinophagaceae</taxon>
        <taxon>Chitinophaga</taxon>
    </lineage>
</organism>
<evidence type="ECO:0008006" key="3">
    <source>
        <dbReference type="Google" id="ProtNLM"/>
    </source>
</evidence>
<dbReference type="Pfam" id="PF21983">
    <property type="entry name" value="NikA-like"/>
    <property type="match status" value="1"/>
</dbReference>
<name>A0A562TCP1_CHIJA</name>